<dbReference type="AlphaFoldDB" id="A0A0B4N0P1"/>
<organism evidence="1">
    <name type="scientific">uncultured bacterium Lq_015_M09</name>
    <dbReference type="NCBI Taxonomy" id="1489289"/>
    <lineage>
        <taxon>Bacteria</taxon>
        <taxon>environmental samples</taxon>
    </lineage>
</organism>
<sequence>MHNEFDEIRPYEPEEMRQAFEDLINDRQFSLVMKGFVPWLPKSLRNGLLRLAFRGVKTPLDFQLRFMKPIVNYIIRKHTDGCTFDDDLKRVGERFTFVSNHRDIVLDSAFLDVKLMEEGHETTVEIGIGDNLLIYPWIRRLVRMNKAFTVRRGLSLRETLAASQLMSRYIHYAVTQKRENVWIAQREGRAKDSDDRTQESVLKMLAMGGDLHELNIVPLTISYEYDPCDYLKAQEFQQKRDNPGFKKSRQDDLDNMKTGIFGYKGRVVYRTSTPVNIWLDELSELPKTEYYKAVAERMDQEIHRGYELFPCNYIALDMLAHMGTDFAVKLTSHEGLTPSEHYTPADKQRFETYLSGQLAKIQLPNKDETFLRERILTMYANPAVNYYHSIGKNGQ</sequence>
<name>A0A0B4N0P1_9BACT</name>
<proteinExistence type="predicted"/>
<dbReference type="EMBL" id="KJ631404">
    <property type="protein sequence ID" value="AIF26260.1"/>
    <property type="molecule type" value="Genomic_DNA"/>
</dbReference>
<accession>A0A0B4N0P1</accession>
<dbReference type="GO" id="GO:0042840">
    <property type="term" value="P:D-glucuronate catabolic process"/>
    <property type="evidence" value="ECO:0007669"/>
    <property type="project" value="TreeGrafter"/>
</dbReference>
<evidence type="ECO:0008006" key="2">
    <source>
        <dbReference type="Google" id="ProtNLM"/>
    </source>
</evidence>
<protein>
    <recommendedName>
        <fullName evidence="2">Acyltransferase</fullName>
    </recommendedName>
</protein>
<dbReference type="GO" id="GO:0019698">
    <property type="term" value="P:D-galacturonate catabolic process"/>
    <property type="evidence" value="ECO:0007669"/>
    <property type="project" value="TreeGrafter"/>
</dbReference>
<dbReference type="PANTHER" id="PTHR30068:SF3">
    <property type="entry name" value="PHOSPHOLIPID_GLYCEROL ACYLTRANSFERASE DOMAIN-CONTAINING PROTEIN"/>
    <property type="match status" value="1"/>
</dbReference>
<dbReference type="PANTHER" id="PTHR30068">
    <property type="entry name" value="URONATE ISOMERASE"/>
    <property type="match status" value="1"/>
</dbReference>
<evidence type="ECO:0000313" key="1">
    <source>
        <dbReference type="EMBL" id="AIF26260.1"/>
    </source>
</evidence>
<reference evidence="1" key="1">
    <citation type="submission" date="2014-03" db="EMBL/GenBank/DDBJ databases">
        <title>A sequence of cellulolytic fosmid clone of goat rumen metagenome.</title>
        <authorList>
            <person name="Lee K.-T."/>
            <person name="Kim J.-Y."/>
            <person name="Kim Y.-J."/>
            <person name="Ahn J.-H."/>
            <person name="Park M.-N."/>
            <person name="Kim J.-H."/>
            <person name="Kim T.-H."/>
        </authorList>
    </citation>
    <scope>NUCLEOTIDE SEQUENCE</scope>
</reference>